<dbReference type="RefSeq" id="XP_055366249.1">
    <property type="nucleotide sequence ID" value="XM_055510274.1"/>
</dbReference>
<keyword evidence="5 9" id="KW-0297">G-protein coupled receptor</keyword>
<evidence type="ECO:0000256" key="9">
    <source>
        <dbReference type="RuleBase" id="RU000688"/>
    </source>
</evidence>
<keyword evidence="2" id="KW-1003">Cell membrane</keyword>
<keyword evidence="3 9" id="KW-0812">Transmembrane</keyword>
<dbReference type="PROSITE" id="PS50262">
    <property type="entry name" value="G_PROTEIN_RECEP_F1_2"/>
    <property type="match status" value="1"/>
</dbReference>
<dbReference type="GO" id="GO:0005886">
    <property type="term" value="C:plasma membrane"/>
    <property type="evidence" value="ECO:0007669"/>
    <property type="project" value="UniProtKB-SubCell"/>
</dbReference>
<accession>A0A9W2XXC8</accession>
<gene>
    <name evidence="13" type="primary">LOC129604332</name>
</gene>
<evidence type="ECO:0000256" key="1">
    <source>
        <dbReference type="ARBA" id="ARBA00004651"/>
    </source>
</evidence>
<protein>
    <submittedName>
        <fullName evidence="13">Trace amine-associated receptor 13c-like</fullName>
    </submittedName>
</protein>
<evidence type="ECO:0000256" key="10">
    <source>
        <dbReference type="SAM" id="Phobius"/>
    </source>
</evidence>
<dbReference type="GO" id="GO:0001594">
    <property type="term" value="F:trace-amine receptor activity"/>
    <property type="evidence" value="ECO:0007669"/>
    <property type="project" value="TreeGrafter"/>
</dbReference>
<dbReference type="Proteomes" id="UP000515150">
    <property type="component" value="Chromosome 7"/>
</dbReference>
<feature type="transmembrane region" description="Helical" evidence="10">
    <location>
        <begin position="296"/>
        <end position="316"/>
    </location>
</feature>
<feature type="transmembrane region" description="Helical" evidence="10">
    <location>
        <begin position="240"/>
        <end position="259"/>
    </location>
</feature>
<dbReference type="PANTHER" id="PTHR24249:SF381">
    <property type="entry name" value="TRACE AMINE ASSOCIATED RECEPTOR 19P-RELATED"/>
    <property type="match status" value="1"/>
</dbReference>
<sequence>MCLNERGQGKTVTLQGAEVKKVQELKYLGSIVQCDGECGKEVKRRVQAAMEMMKDVKLCFPLLNTSCKRHSRTHTEAMLIYTLLPSMSVLTAVLNLLVIISISHFRQLHTPTNLLLLSLAASDFLVGVIVMPFQILFAEPCWFLGDLMCVLCNVVNFIPVSASTANMVLISVDRYVAVCHSMSYPNKVTEERVQISVLLCWVSSVLYNILFLFDNLNQPGRFNSCYGQCVIRVNGAADMVLSFIIPISAIIILYVRVFVVAVSQARSIRCHTKTVKLRRSGTATVQRSELKAARTLGVIVAVFLICYCSYYCVSLSGPDLTVSSPTVLMGFLIYCNSCLNPVIYAFLYPWFRKSVKLIVTLQILRPNSYAGNII</sequence>
<evidence type="ECO:0000256" key="8">
    <source>
        <dbReference type="ARBA" id="ARBA00023224"/>
    </source>
</evidence>
<dbReference type="SUPFAM" id="SSF81321">
    <property type="entry name" value="Family A G protein-coupled receptor-like"/>
    <property type="match status" value="1"/>
</dbReference>
<organism evidence="12 13">
    <name type="scientific">Betta splendens</name>
    <name type="common">Siamese fighting fish</name>
    <dbReference type="NCBI Taxonomy" id="158456"/>
    <lineage>
        <taxon>Eukaryota</taxon>
        <taxon>Metazoa</taxon>
        <taxon>Chordata</taxon>
        <taxon>Craniata</taxon>
        <taxon>Vertebrata</taxon>
        <taxon>Euteleostomi</taxon>
        <taxon>Actinopterygii</taxon>
        <taxon>Neopterygii</taxon>
        <taxon>Teleostei</taxon>
        <taxon>Neoteleostei</taxon>
        <taxon>Acanthomorphata</taxon>
        <taxon>Anabantaria</taxon>
        <taxon>Anabantiformes</taxon>
        <taxon>Anabantoidei</taxon>
        <taxon>Osphronemidae</taxon>
        <taxon>Betta</taxon>
    </lineage>
</organism>
<keyword evidence="8 9" id="KW-0807">Transducer</keyword>
<dbReference type="SMART" id="SM01381">
    <property type="entry name" value="7TM_GPCR_Srsx"/>
    <property type="match status" value="1"/>
</dbReference>
<dbReference type="PANTHER" id="PTHR24249">
    <property type="entry name" value="HISTAMINE RECEPTOR-RELATED G-PROTEIN COUPLED RECEPTOR"/>
    <property type="match status" value="1"/>
</dbReference>
<dbReference type="CDD" id="cd15055">
    <property type="entry name" value="7tmA_TAARs"/>
    <property type="match status" value="1"/>
</dbReference>
<feature type="transmembrane region" description="Helical" evidence="10">
    <location>
        <begin position="143"/>
        <end position="172"/>
    </location>
</feature>
<keyword evidence="7 9" id="KW-0675">Receptor</keyword>
<dbReference type="Pfam" id="PF00001">
    <property type="entry name" value="7tm_1"/>
    <property type="match status" value="1"/>
</dbReference>
<evidence type="ECO:0000256" key="5">
    <source>
        <dbReference type="ARBA" id="ARBA00023040"/>
    </source>
</evidence>
<dbReference type="InterPro" id="IPR000276">
    <property type="entry name" value="GPCR_Rhodpsn"/>
</dbReference>
<dbReference type="InterPro" id="IPR017452">
    <property type="entry name" value="GPCR_Rhodpsn_7TM"/>
</dbReference>
<keyword evidence="12" id="KW-1185">Reference proteome</keyword>
<keyword evidence="4 10" id="KW-1133">Transmembrane helix</keyword>
<feature type="transmembrane region" description="Helical" evidence="10">
    <location>
        <begin position="78"/>
        <end position="102"/>
    </location>
</feature>
<dbReference type="KEGG" id="bspl:129604332"/>
<dbReference type="PRINTS" id="PR00237">
    <property type="entry name" value="GPCRRHODOPSN"/>
</dbReference>
<feature type="transmembrane region" description="Helical" evidence="10">
    <location>
        <begin position="193"/>
        <end position="213"/>
    </location>
</feature>
<dbReference type="InterPro" id="IPR050569">
    <property type="entry name" value="TAAR"/>
</dbReference>
<evidence type="ECO:0000256" key="4">
    <source>
        <dbReference type="ARBA" id="ARBA00022989"/>
    </source>
</evidence>
<evidence type="ECO:0000313" key="12">
    <source>
        <dbReference type="Proteomes" id="UP000515150"/>
    </source>
</evidence>
<dbReference type="Gene3D" id="1.20.1070.10">
    <property type="entry name" value="Rhodopsin 7-helix transmembrane proteins"/>
    <property type="match status" value="1"/>
</dbReference>
<evidence type="ECO:0000256" key="6">
    <source>
        <dbReference type="ARBA" id="ARBA00023136"/>
    </source>
</evidence>
<feature type="domain" description="G-protein coupled receptors family 1 profile" evidence="11">
    <location>
        <begin position="94"/>
        <end position="344"/>
    </location>
</feature>
<dbReference type="AlphaFoldDB" id="A0A9W2XXC8"/>
<comment type="similarity">
    <text evidence="9">Belongs to the G-protein coupled receptor 1 family.</text>
</comment>
<evidence type="ECO:0000256" key="7">
    <source>
        <dbReference type="ARBA" id="ARBA00023170"/>
    </source>
</evidence>
<dbReference type="PROSITE" id="PS00237">
    <property type="entry name" value="G_PROTEIN_RECEP_F1_1"/>
    <property type="match status" value="1"/>
</dbReference>
<evidence type="ECO:0000256" key="3">
    <source>
        <dbReference type="ARBA" id="ARBA00022692"/>
    </source>
</evidence>
<evidence type="ECO:0000259" key="11">
    <source>
        <dbReference type="PROSITE" id="PS50262"/>
    </source>
</evidence>
<dbReference type="GeneID" id="129604332"/>
<feature type="transmembrane region" description="Helical" evidence="10">
    <location>
        <begin position="328"/>
        <end position="347"/>
    </location>
</feature>
<reference evidence="13" key="1">
    <citation type="submission" date="2025-08" db="UniProtKB">
        <authorList>
            <consortium name="RefSeq"/>
        </authorList>
    </citation>
    <scope>IDENTIFICATION</scope>
</reference>
<name>A0A9W2XXC8_BETSP</name>
<evidence type="ECO:0000313" key="13">
    <source>
        <dbReference type="RefSeq" id="XP_055366249.1"/>
    </source>
</evidence>
<feature type="transmembrane region" description="Helical" evidence="10">
    <location>
        <begin position="114"/>
        <end position="137"/>
    </location>
</feature>
<keyword evidence="6 10" id="KW-0472">Membrane</keyword>
<evidence type="ECO:0000256" key="2">
    <source>
        <dbReference type="ARBA" id="ARBA00022475"/>
    </source>
</evidence>
<dbReference type="OrthoDB" id="10042731at2759"/>
<comment type="subcellular location">
    <subcellularLocation>
        <location evidence="1">Cell membrane</location>
        <topology evidence="1">Multi-pass membrane protein</topology>
    </subcellularLocation>
</comment>
<proteinExistence type="inferred from homology"/>